<comment type="caution">
    <text evidence="2">The sequence shown here is derived from an EMBL/GenBank/DDBJ whole genome shotgun (WGS) entry which is preliminary data.</text>
</comment>
<evidence type="ECO:0000256" key="1">
    <source>
        <dbReference type="SAM" id="MobiDB-lite"/>
    </source>
</evidence>
<proteinExistence type="predicted"/>
<protein>
    <submittedName>
        <fullName evidence="2">Uncharacterized protein</fullName>
    </submittedName>
</protein>
<name>A0A3A1WMF2_9HYPH</name>
<keyword evidence="3" id="KW-1185">Reference proteome</keyword>
<evidence type="ECO:0000313" key="3">
    <source>
        <dbReference type="Proteomes" id="UP000265750"/>
    </source>
</evidence>
<evidence type="ECO:0000313" key="2">
    <source>
        <dbReference type="EMBL" id="RIY02031.1"/>
    </source>
</evidence>
<dbReference type="Proteomes" id="UP000265750">
    <property type="component" value="Unassembled WGS sequence"/>
</dbReference>
<gene>
    <name evidence="2" type="ORF">D3218_06905</name>
</gene>
<accession>A0A3A1WMF2</accession>
<dbReference type="EMBL" id="QYRN01000003">
    <property type="protein sequence ID" value="RIY02031.1"/>
    <property type="molecule type" value="Genomic_DNA"/>
</dbReference>
<feature type="region of interest" description="Disordered" evidence="1">
    <location>
        <begin position="1"/>
        <end position="118"/>
    </location>
</feature>
<feature type="compositionally biased region" description="Basic residues" evidence="1">
    <location>
        <begin position="31"/>
        <end position="53"/>
    </location>
</feature>
<organism evidence="2 3">
    <name type="scientific">Aureimonas flava</name>
    <dbReference type="NCBI Taxonomy" id="2320271"/>
    <lineage>
        <taxon>Bacteria</taxon>
        <taxon>Pseudomonadati</taxon>
        <taxon>Pseudomonadota</taxon>
        <taxon>Alphaproteobacteria</taxon>
        <taxon>Hyphomicrobiales</taxon>
        <taxon>Aurantimonadaceae</taxon>
        <taxon>Aureimonas</taxon>
    </lineage>
</organism>
<feature type="compositionally biased region" description="Basic residues" evidence="1">
    <location>
        <begin position="1"/>
        <end position="12"/>
    </location>
</feature>
<sequence>MPRRGGARRPARRGGLGTASRDVAGRAGAPRPRRRRADGGRARRRSARGRRRGAPLPQQRAGTARPGGRRRRQRPHGPVGLAGRSGPARRRGAGRACDPWRASRGGGRGRGVAGDAARGAFRRSRRCMARHGSLSTLKTTAGKATRPLIDPGLTLSLDTPAADGRQALRRSIRRLGDFSRTVELALGQFNTRYGVELHLTQRSLTRAFLEWMRRFDAQRALADRDRRDFSHFAAGILLSSLIRNRPVAAGAAKGQGGADARPEEALVAFWPEGVFYFEFCITVLDKVLAEQDLEGIHLSAGALELRSWASFRENVASDPDLAIPFLDLFLGGDPNWDFPRAARFRSALKGRMLDWDKRLDAPPSR</sequence>
<dbReference type="AlphaFoldDB" id="A0A3A1WMF2"/>
<feature type="compositionally biased region" description="Low complexity" evidence="1">
    <location>
        <begin position="54"/>
        <end position="66"/>
    </location>
</feature>
<reference evidence="3" key="1">
    <citation type="submission" date="2018-09" db="EMBL/GenBank/DDBJ databases">
        <authorList>
            <person name="Tuo L."/>
        </authorList>
    </citation>
    <scope>NUCLEOTIDE SEQUENCE [LARGE SCALE GENOMIC DNA]</scope>
    <source>
        <strain evidence="3">M2BS4Y-1</strain>
    </source>
</reference>
<dbReference type="OrthoDB" id="7764972at2"/>